<reference evidence="2" key="1">
    <citation type="submission" date="2015-01" db="EMBL/GenBank/DDBJ databases">
        <authorList>
            <person name="Aksoy S."/>
            <person name="Warren W."/>
            <person name="Wilson R.K."/>
        </authorList>
    </citation>
    <scope>NUCLEOTIDE SEQUENCE [LARGE SCALE GENOMIC DNA]</scope>
    <source>
        <strain evidence="2">IAEA</strain>
    </source>
</reference>
<dbReference type="EnsemblMetazoa" id="GPPI013348-RA">
    <property type="protein sequence ID" value="GPPI013348-PA"/>
    <property type="gene ID" value="GPPI013348"/>
</dbReference>
<evidence type="ECO:0000313" key="2">
    <source>
        <dbReference type="Proteomes" id="UP000092460"/>
    </source>
</evidence>
<sequence length="92" mass="10130">MNKKGILNYGVPLFALASFTISVQVRKSEAWLLVNQVHDEILSTTSLNQRTQPTKQPNAPLLANNSAPCAKQLLQNALKKMPKTRKPLSSTS</sequence>
<protein>
    <submittedName>
        <fullName evidence="1">Uncharacterized protein</fullName>
    </submittedName>
</protein>
<proteinExistence type="predicted"/>
<name>A0A1B0AYV2_9MUSC</name>
<dbReference type="AlphaFoldDB" id="A0A1B0AYV2"/>
<dbReference type="EMBL" id="JXJN01005990">
    <property type="status" value="NOT_ANNOTATED_CDS"/>
    <property type="molecule type" value="Genomic_DNA"/>
</dbReference>
<dbReference type="VEuPathDB" id="VectorBase:GPPI013348"/>
<dbReference type="Proteomes" id="UP000092460">
    <property type="component" value="Unassembled WGS sequence"/>
</dbReference>
<reference evidence="1" key="2">
    <citation type="submission" date="2020-05" db="UniProtKB">
        <authorList>
            <consortium name="EnsemblMetazoa"/>
        </authorList>
    </citation>
    <scope>IDENTIFICATION</scope>
    <source>
        <strain evidence="1">IAEA</strain>
    </source>
</reference>
<evidence type="ECO:0000313" key="1">
    <source>
        <dbReference type="EnsemblMetazoa" id="GPPI013348-PA"/>
    </source>
</evidence>
<accession>A0A1B0AYV2</accession>
<organism evidence="1 2">
    <name type="scientific">Glossina palpalis gambiensis</name>
    <dbReference type="NCBI Taxonomy" id="67801"/>
    <lineage>
        <taxon>Eukaryota</taxon>
        <taxon>Metazoa</taxon>
        <taxon>Ecdysozoa</taxon>
        <taxon>Arthropoda</taxon>
        <taxon>Hexapoda</taxon>
        <taxon>Insecta</taxon>
        <taxon>Pterygota</taxon>
        <taxon>Neoptera</taxon>
        <taxon>Endopterygota</taxon>
        <taxon>Diptera</taxon>
        <taxon>Brachycera</taxon>
        <taxon>Muscomorpha</taxon>
        <taxon>Hippoboscoidea</taxon>
        <taxon>Glossinidae</taxon>
        <taxon>Glossina</taxon>
    </lineage>
</organism>
<keyword evidence="2" id="KW-1185">Reference proteome</keyword>